<dbReference type="RefSeq" id="WP_145871271.1">
    <property type="nucleotide sequence ID" value="NZ_BNCE01000012.1"/>
</dbReference>
<dbReference type="EMBL" id="VIWV01000001">
    <property type="protein sequence ID" value="TWF89792.1"/>
    <property type="molecule type" value="Genomic_DNA"/>
</dbReference>
<gene>
    <name evidence="1" type="ORF">FHX78_116835</name>
</gene>
<evidence type="ECO:0000313" key="2">
    <source>
        <dbReference type="Proteomes" id="UP000316603"/>
    </source>
</evidence>
<organism evidence="1 2">
    <name type="scientific">Streptomyces capillispiralis</name>
    <dbReference type="NCBI Taxonomy" id="68182"/>
    <lineage>
        <taxon>Bacteria</taxon>
        <taxon>Bacillati</taxon>
        <taxon>Actinomycetota</taxon>
        <taxon>Actinomycetes</taxon>
        <taxon>Kitasatosporales</taxon>
        <taxon>Streptomycetaceae</taxon>
        <taxon>Streptomyces</taxon>
    </lineage>
</organism>
<sequence>MTKYTHACVRLEHEGRVLVHVPDQPVETLLVPAQGSWLKSAEAIDLVRAVRPRRAFLFHDARINERGLAGVVGRLSEEAGGGYRYLAPGEWA</sequence>
<protein>
    <recommendedName>
        <fullName evidence="3">Beta-lactamase family protein</fullName>
    </recommendedName>
</protein>
<dbReference type="Proteomes" id="UP000316603">
    <property type="component" value="Unassembled WGS sequence"/>
</dbReference>
<keyword evidence="2" id="KW-1185">Reference proteome</keyword>
<accession>A0A561TRQ1</accession>
<dbReference type="OrthoDB" id="3190691at2"/>
<comment type="caution">
    <text evidence="1">The sequence shown here is derived from an EMBL/GenBank/DDBJ whole genome shotgun (WGS) entry which is preliminary data.</text>
</comment>
<dbReference type="AlphaFoldDB" id="A0A561TRQ1"/>
<evidence type="ECO:0008006" key="3">
    <source>
        <dbReference type="Google" id="ProtNLM"/>
    </source>
</evidence>
<proteinExistence type="predicted"/>
<name>A0A561TRQ1_9ACTN</name>
<reference evidence="1 2" key="1">
    <citation type="submission" date="2019-06" db="EMBL/GenBank/DDBJ databases">
        <title>Sequencing the genomes of 1000 actinobacteria strains.</title>
        <authorList>
            <person name="Klenk H.-P."/>
        </authorList>
    </citation>
    <scope>NUCLEOTIDE SEQUENCE [LARGE SCALE GENOMIC DNA]</scope>
    <source>
        <strain evidence="1 2">DSM 41695</strain>
    </source>
</reference>
<evidence type="ECO:0000313" key="1">
    <source>
        <dbReference type="EMBL" id="TWF89792.1"/>
    </source>
</evidence>